<dbReference type="InterPro" id="IPR048395">
    <property type="entry name" value="Glyco_hydro_31_C"/>
</dbReference>
<comment type="similarity">
    <text evidence="4 14">Belongs to the glycosyl hydrolase 31 family.</text>
</comment>
<keyword evidence="5" id="KW-0964">Secreted</keyword>
<evidence type="ECO:0008006" key="20">
    <source>
        <dbReference type="Google" id="ProtNLM"/>
    </source>
</evidence>
<evidence type="ECO:0000256" key="1">
    <source>
        <dbReference type="ARBA" id="ARBA00000448"/>
    </source>
</evidence>
<dbReference type="Pfam" id="PF01055">
    <property type="entry name" value="Glyco_hydro_31_2nd"/>
    <property type="match status" value="1"/>
</dbReference>
<keyword evidence="11" id="KW-0961">Cell wall biogenesis/degradation</keyword>
<dbReference type="Proteomes" id="UP000799750">
    <property type="component" value="Unassembled WGS sequence"/>
</dbReference>
<evidence type="ECO:0000259" key="15">
    <source>
        <dbReference type="Pfam" id="PF01055"/>
    </source>
</evidence>
<evidence type="ECO:0000256" key="4">
    <source>
        <dbReference type="ARBA" id="ARBA00007806"/>
    </source>
</evidence>
<evidence type="ECO:0000256" key="5">
    <source>
        <dbReference type="ARBA" id="ARBA00022525"/>
    </source>
</evidence>
<evidence type="ECO:0000256" key="13">
    <source>
        <dbReference type="ARBA" id="ARBA00025512"/>
    </source>
</evidence>
<proteinExistence type="inferred from homology"/>
<keyword evidence="6" id="KW-0732">Signal</keyword>
<dbReference type="Gene3D" id="2.60.40.1180">
    <property type="entry name" value="Golgi alpha-mannosidase II"/>
    <property type="match status" value="2"/>
</dbReference>
<dbReference type="SUPFAM" id="SSF74650">
    <property type="entry name" value="Galactose mutarotase-like"/>
    <property type="match status" value="1"/>
</dbReference>
<dbReference type="PANTHER" id="PTHR22762:SF67">
    <property type="entry name" value="ALPHA_BETA-GLUCOSIDASE AGDC-RELATED"/>
    <property type="match status" value="1"/>
</dbReference>
<reference evidence="18" key="1">
    <citation type="journal article" date="2020" name="Stud. Mycol.">
        <title>101 Dothideomycetes genomes: a test case for predicting lifestyles and emergence of pathogens.</title>
        <authorList>
            <person name="Haridas S."/>
            <person name="Albert R."/>
            <person name="Binder M."/>
            <person name="Bloem J."/>
            <person name="Labutti K."/>
            <person name="Salamov A."/>
            <person name="Andreopoulos B."/>
            <person name="Baker S."/>
            <person name="Barry K."/>
            <person name="Bills G."/>
            <person name="Bluhm B."/>
            <person name="Cannon C."/>
            <person name="Castanera R."/>
            <person name="Culley D."/>
            <person name="Daum C."/>
            <person name="Ezra D."/>
            <person name="Gonzalez J."/>
            <person name="Henrissat B."/>
            <person name="Kuo A."/>
            <person name="Liang C."/>
            <person name="Lipzen A."/>
            <person name="Lutzoni F."/>
            <person name="Magnuson J."/>
            <person name="Mondo S."/>
            <person name="Nolan M."/>
            <person name="Ohm R."/>
            <person name="Pangilinan J."/>
            <person name="Park H.-J."/>
            <person name="Ramirez L."/>
            <person name="Alfaro M."/>
            <person name="Sun H."/>
            <person name="Tritt A."/>
            <person name="Yoshinaga Y."/>
            <person name="Zwiers L.-H."/>
            <person name="Turgeon B."/>
            <person name="Goodwin S."/>
            <person name="Spatafora J."/>
            <person name="Crous P."/>
            <person name="Grigoriev I."/>
        </authorList>
    </citation>
    <scope>NUCLEOTIDE SEQUENCE</scope>
    <source>
        <strain evidence="18">CBS 269.34</strain>
    </source>
</reference>
<evidence type="ECO:0000256" key="10">
    <source>
        <dbReference type="ARBA" id="ARBA00023295"/>
    </source>
</evidence>
<dbReference type="AlphaFoldDB" id="A0A6A6QEZ9"/>
<evidence type="ECO:0000256" key="14">
    <source>
        <dbReference type="RuleBase" id="RU361185"/>
    </source>
</evidence>
<dbReference type="CDD" id="cd14752">
    <property type="entry name" value="GH31_N"/>
    <property type="match status" value="1"/>
</dbReference>
<evidence type="ECO:0000259" key="16">
    <source>
        <dbReference type="Pfam" id="PF13802"/>
    </source>
</evidence>
<feature type="domain" description="Glycosyl hydrolase family 31 C-terminal" evidence="17">
    <location>
        <begin position="684"/>
        <end position="772"/>
    </location>
</feature>
<comment type="catalytic activity">
    <reaction evidence="2">
        <text>Hydrolysis of terminal, non-reducing (1-&gt;4)-linked alpha-D-glucose residues with release of alpha-D-glucose.</text>
        <dbReference type="EC" id="3.2.1.20"/>
    </reaction>
</comment>
<evidence type="ECO:0000256" key="3">
    <source>
        <dbReference type="ARBA" id="ARBA00004613"/>
    </source>
</evidence>
<dbReference type="Gene3D" id="2.60.40.1760">
    <property type="entry name" value="glycosyl hydrolase (family 31)"/>
    <property type="match status" value="1"/>
</dbReference>
<dbReference type="InterPro" id="IPR011013">
    <property type="entry name" value="Gal_mutarotase_sf_dom"/>
</dbReference>
<evidence type="ECO:0000313" key="19">
    <source>
        <dbReference type="Proteomes" id="UP000799750"/>
    </source>
</evidence>
<protein>
    <recommendedName>
        <fullName evidence="20">Alpha-glucosidase</fullName>
    </recommendedName>
</protein>
<dbReference type="GO" id="GO:0071555">
    <property type="term" value="P:cell wall organization"/>
    <property type="evidence" value="ECO:0007669"/>
    <property type="project" value="UniProtKB-KW"/>
</dbReference>
<dbReference type="GO" id="GO:0005576">
    <property type="term" value="C:extracellular region"/>
    <property type="evidence" value="ECO:0007669"/>
    <property type="project" value="UniProtKB-SubCell"/>
</dbReference>
<dbReference type="PANTHER" id="PTHR22762">
    <property type="entry name" value="ALPHA-GLUCOSIDASE"/>
    <property type="match status" value="1"/>
</dbReference>
<keyword evidence="12" id="KW-0624">Polysaccharide degradation</keyword>
<dbReference type="OrthoDB" id="5839090at2759"/>
<dbReference type="GO" id="GO:0008422">
    <property type="term" value="F:beta-glucosidase activity"/>
    <property type="evidence" value="ECO:0007669"/>
    <property type="project" value="UniProtKB-EC"/>
</dbReference>
<organism evidence="18 19">
    <name type="scientific">Lophium mytilinum</name>
    <dbReference type="NCBI Taxonomy" id="390894"/>
    <lineage>
        <taxon>Eukaryota</taxon>
        <taxon>Fungi</taxon>
        <taxon>Dikarya</taxon>
        <taxon>Ascomycota</taxon>
        <taxon>Pezizomycotina</taxon>
        <taxon>Dothideomycetes</taxon>
        <taxon>Pleosporomycetidae</taxon>
        <taxon>Mytilinidiales</taxon>
        <taxon>Mytilinidiaceae</taxon>
        <taxon>Lophium</taxon>
    </lineage>
</organism>
<keyword evidence="7 14" id="KW-0378">Hydrolase</keyword>
<evidence type="ECO:0000313" key="18">
    <source>
        <dbReference type="EMBL" id="KAF2490057.1"/>
    </source>
</evidence>
<keyword evidence="9" id="KW-0119">Carbohydrate metabolism</keyword>
<evidence type="ECO:0000256" key="2">
    <source>
        <dbReference type="ARBA" id="ARBA00001657"/>
    </source>
</evidence>
<evidence type="ECO:0000256" key="6">
    <source>
        <dbReference type="ARBA" id="ARBA00022729"/>
    </source>
</evidence>
<dbReference type="Pfam" id="PF21365">
    <property type="entry name" value="Glyco_hydro_31_3rd"/>
    <property type="match status" value="1"/>
</dbReference>
<name>A0A6A6QEZ9_9PEZI</name>
<evidence type="ECO:0000256" key="7">
    <source>
        <dbReference type="ARBA" id="ARBA00022801"/>
    </source>
</evidence>
<accession>A0A6A6QEZ9</accession>
<evidence type="ECO:0000256" key="12">
    <source>
        <dbReference type="ARBA" id="ARBA00023326"/>
    </source>
</evidence>
<dbReference type="EMBL" id="MU004198">
    <property type="protein sequence ID" value="KAF2490057.1"/>
    <property type="molecule type" value="Genomic_DNA"/>
</dbReference>
<keyword evidence="8" id="KW-0325">Glycoprotein</keyword>
<keyword evidence="19" id="KW-1185">Reference proteome</keyword>
<dbReference type="GO" id="GO:0000272">
    <property type="term" value="P:polysaccharide catabolic process"/>
    <property type="evidence" value="ECO:0007669"/>
    <property type="project" value="UniProtKB-KW"/>
</dbReference>
<dbReference type="InterPro" id="IPR000322">
    <property type="entry name" value="Glyco_hydro_31_TIM"/>
</dbReference>
<feature type="domain" description="Glycoside hydrolase family 31 N-terminal" evidence="16">
    <location>
        <begin position="115"/>
        <end position="223"/>
    </location>
</feature>
<keyword evidence="10 14" id="KW-0326">Glycosidase</keyword>
<comment type="catalytic activity">
    <reaction evidence="1">
        <text>Hydrolysis of terminal, non-reducing beta-D-glucosyl residues with release of beta-D-glucose.</text>
        <dbReference type="EC" id="3.2.1.21"/>
    </reaction>
</comment>
<dbReference type="Gene3D" id="3.20.20.80">
    <property type="entry name" value="Glycosidases"/>
    <property type="match status" value="1"/>
</dbReference>
<dbReference type="InterPro" id="IPR017853">
    <property type="entry name" value="GH"/>
</dbReference>
<evidence type="ECO:0000256" key="9">
    <source>
        <dbReference type="ARBA" id="ARBA00023277"/>
    </source>
</evidence>
<comment type="function">
    <text evidence="13">Glucosidase involved in the degradation of cellulosic biomass. Has both alpha- and beta-glucosidase activity.</text>
</comment>
<evidence type="ECO:0000256" key="11">
    <source>
        <dbReference type="ARBA" id="ARBA00023316"/>
    </source>
</evidence>
<dbReference type="SUPFAM" id="SSF51011">
    <property type="entry name" value="Glycosyl hydrolase domain"/>
    <property type="match status" value="1"/>
</dbReference>
<dbReference type="InterPro" id="IPR013780">
    <property type="entry name" value="Glyco_hydro_b"/>
</dbReference>
<dbReference type="Pfam" id="PF13802">
    <property type="entry name" value="Gal_mutarotas_2"/>
    <property type="match status" value="1"/>
</dbReference>
<comment type="subcellular location">
    <subcellularLocation>
        <location evidence="3">Secreted</location>
    </subcellularLocation>
</comment>
<dbReference type="CDD" id="cd06602">
    <property type="entry name" value="GH31_MGAM_SI_GAA"/>
    <property type="match status" value="1"/>
</dbReference>
<evidence type="ECO:0000256" key="8">
    <source>
        <dbReference type="ARBA" id="ARBA00023180"/>
    </source>
</evidence>
<feature type="domain" description="Glycoside hydrolase family 31 TIM barrel" evidence="15">
    <location>
        <begin position="269"/>
        <end position="676"/>
    </location>
</feature>
<dbReference type="SUPFAM" id="SSF51445">
    <property type="entry name" value="(Trans)glycosidases"/>
    <property type="match status" value="1"/>
</dbReference>
<dbReference type="GO" id="GO:0004558">
    <property type="term" value="F:alpha-1,4-glucosidase activity"/>
    <property type="evidence" value="ECO:0007669"/>
    <property type="project" value="UniProtKB-EC"/>
</dbReference>
<gene>
    <name evidence="18" type="ORF">BU16DRAFT_169333</name>
</gene>
<evidence type="ECO:0000259" key="17">
    <source>
        <dbReference type="Pfam" id="PF21365"/>
    </source>
</evidence>
<dbReference type="GO" id="GO:0030246">
    <property type="term" value="F:carbohydrate binding"/>
    <property type="evidence" value="ECO:0007669"/>
    <property type="project" value="InterPro"/>
</dbReference>
<dbReference type="PROSITE" id="PS00707">
    <property type="entry name" value="GLYCOSYL_HYDROL_F31_2"/>
    <property type="match status" value="1"/>
</dbReference>
<dbReference type="InterPro" id="IPR025887">
    <property type="entry name" value="Glyco_hydro_31_N_dom"/>
</dbReference>
<sequence length="890" mass="99476">MIFSRHFAFLACAARASSNVLRPRQLSLEQCPGYAASNVVDKGGVLTAELTLAGPSCNTYGDDLTDLKLEVELQTETRLHVKIYDAASNVYQVPETVFPRPSSAACSPADSALQFSFTEKPFSFSVIRKSTNETLFDTSDTPIVFESQYLRLRTKLPESPHLYGLGEHTDYFQLNTTNYTRTLWSRDAYGTPNGTNLYGNHPVYFDHRGASGTHGVFLLNSNGMDIKINDTKGQYLEYNTLGGVIDLYFLAGPNPKEVSMQYSEVVGRPVMMPYWGFGYHQCRYGYRDVYEVAEVVANYSLAGIPLETMWTDIDYMQLRKVFTLDPDRYPLEKVRELVTYLHDHQQHYIVMVDPAVAYQDYPGFNNGADLDIFLKTDNGSIYKGVVWPGVASFPDWFHPDVQTYWNNEFLSFFSAETGVDIDALWIDMNEASNFCPYPCSDPEGFAAEAGDPPMPPPVRSNSGRVIAGFPADFQPSGSISRRLINRGSDGNMLGLPDRNLIDPPYSIKNAAGSISNLTLATNLVNYGGTTQYDTHNLYGSLMSSASREAMLTRRPERRPMIITRSTFAGAGTKVGHWLGDNLSDWDHYRYLIAEILEFAAIFQIPMVGADTCGFGGNTTTTLCSRWAMLGAFSPFYRNHDGDTSIAQEYYRWPEVAEAAKIAIDVRYRLLDYIYTAFYRQSTSGDPLLNPLFFMYPEDANTFPIQYQYFYGDSILISPVTEENATSVDIYLPNDIFYDFWTGERVQGNGSWVTLDDVPFTSIPLHVKGGSIIPLRASSANTTTELRKKDFVLWIAPNATDQAAGELYLDEGDAIEQPHTSYITFTYDKGFFKMQGSYGYNTTSVISGVVVLGASKPADVKSTMLYDASRGSLTLKAIVPLSEDFTTDMRS</sequence>
<dbReference type="InterPro" id="IPR030459">
    <property type="entry name" value="Glyco_hydro_31_CS"/>
</dbReference>